<proteinExistence type="predicted"/>
<organism evidence="2 3">
    <name type="scientific">Roseibium sediminicola</name>
    <dbReference type="NCBI Taxonomy" id="2933272"/>
    <lineage>
        <taxon>Bacteria</taxon>
        <taxon>Pseudomonadati</taxon>
        <taxon>Pseudomonadota</taxon>
        <taxon>Alphaproteobacteria</taxon>
        <taxon>Hyphomicrobiales</taxon>
        <taxon>Stappiaceae</taxon>
        <taxon>Roseibium</taxon>
    </lineage>
</organism>
<keyword evidence="1" id="KW-1133">Transmembrane helix</keyword>
<accession>A0ABT0GZN9</accession>
<evidence type="ECO:0000313" key="2">
    <source>
        <dbReference type="EMBL" id="MCK7614900.1"/>
    </source>
</evidence>
<feature type="transmembrane region" description="Helical" evidence="1">
    <location>
        <begin position="106"/>
        <end position="124"/>
    </location>
</feature>
<feature type="transmembrane region" description="Helical" evidence="1">
    <location>
        <begin position="73"/>
        <end position="94"/>
    </location>
</feature>
<name>A0ABT0GZN9_9HYPH</name>
<feature type="transmembrane region" description="Helical" evidence="1">
    <location>
        <begin position="12"/>
        <end position="30"/>
    </location>
</feature>
<feature type="transmembrane region" description="Helical" evidence="1">
    <location>
        <begin position="42"/>
        <end position="61"/>
    </location>
</feature>
<keyword evidence="1" id="KW-0472">Membrane</keyword>
<dbReference type="RefSeq" id="WP_248157737.1">
    <property type="nucleotide sequence ID" value="NZ_JALNMJ010000019.1"/>
</dbReference>
<protein>
    <submittedName>
        <fullName evidence="2">Uncharacterized protein</fullName>
    </submittedName>
</protein>
<dbReference type="EMBL" id="JALNMJ010000019">
    <property type="protein sequence ID" value="MCK7614900.1"/>
    <property type="molecule type" value="Genomic_DNA"/>
</dbReference>
<evidence type="ECO:0000313" key="3">
    <source>
        <dbReference type="Proteomes" id="UP001431221"/>
    </source>
</evidence>
<keyword evidence="3" id="KW-1185">Reference proteome</keyword>
<evidence type="ECO:0000256" key="1">
    <source>
        <dbReference type="SAM" id="Phobius"/>
    </source>
</evidence>
<gene>
    <name evidence="2" type="ORF">M0H32_22235</name>
</gene>
<comment type="caution">
    <text evidence="2">The sequence shown here is derived from an EMBL/GenBank/DDBJ whole genome shotgun (WGS) entry which is preliminary data.</text>
</comment>
<reference evidence="2" key="1">
    <citation type="submission" date="2022-04" db="EMBL/GenBank/DDBJ databases">
        <title>Roseibium sp. CAU 1639 isolated from mud.</title>
        <authorList>
            <person name="Kim W."/>
        </authorList>
    </citation>
    <scope>NUCLEOTIDE SEQUENCE</scope>
    <source>
        <strain evidence="2">CAU 1639</strain>
    </source>
</reference>
<dbReference type="Proteomes" id="UP001431221">
    <property type="component" value="Unassembled WGS sequence"/>
</dbReference>
<sequence length="126" mass="14055">MTKFDRLSARYTFEALSAAVLFLAVSYFVQPFLEADRPLAELAGLAALSVLPMALAMWSVVRFFRNVDERERHILATAGAITVMAGVLVAMFLAKLDGVLTVNLNYYAAFLMIFWTGATLIVRWRS</sequence>
<keyword evidence="1" id="KW-0812">Transmembrane</keyword>